<feature type="domain" description="Glycosyltransferase subfamily 4-like N-terminal" evidence="1">
    <location>
        <begin position="73"/>
        <end position="212"/>
    </location>
</feature>
<evidence type="ECO:0000313" key="3">
    <source>
        <dbReference type="Proteomes" id="UP000248887"/>
    </source>
</evidence>
<dbReference type="GO" id="GO:0016757">
    <property type="term" value="F:glycosyltransferase activity"/>
    <property type="evidence" value="ECO:0007669"/>
    <property type="project" value="TreeGrafter"/>
</dbReference>
<dbReference type="Pfam" id="PF13439">
    <property type="entry name" value="Glyco_transf_4"/>
    <property type="match status" value="1"/>
</dbReference>
<dbReference type="Proteomes" id="UP000248887">
    <property type="component" value="Unassembled WGS sequence"/>
</dbReference>
<dbReference type="CDD" id="cd03801">
    <property type="entry name" value="GT4_PimA-like"/>
    <property type="match status" value="1"/>
</dbReference>
<dbReference type="PANTHER" id="PTHR12526:SF635">
    <property type="entry name" value="GLYCOSYL TRANSFERASE GROUP 1"/>
    <property type="match status" value="1"/>
</dbReference>
<name>A0A2W5TE37_ANCNO</name>
<dbReference type="PANTHER" id="PTHR12526">
    <property type="entry name" value="GLYCOSYLTRANSFERASE"/>
    <property type="match status" value="1"/>
</dbReference>
<proteinExistence type="predicted"/>
<comment type="caution">
    <text evidence="2">The sequence shown here is derived from an EMBL/GenBank/DDBJ whole genome shotgun (WGS) entry which is preliminary data.</text>
</comment>
<dbReference type="Gene3D" id="3.40.50.2000">
    <property type="entry name" value="Glycogen Phosphorylase B"/>
    <property type="match status" value="2"/>
</dbReference>
<dbReference type="Pfam" id="PF13692">
    <property type="entry name" value="Glyco_trans_1_4"/>
    <property type="match status" value="1"/>
</dbReference>
<reference evidence="2 3" key="1">
    <citation type="submission" date="2017-08" db="EMBL/GenBank/DDBJ databases">
        <title>Infants hospitalized years apart are colonized by the same room-sourced microbial strains.</title>
        <authorList>
            <person name="Brooks B."/>
            <person name="Olm M.R."/>
            <person name="Firek B.A."/>
            <person name="Baker R."/>
            <person name="Thomas B.C."/>
            <person name="Morowitz M.J."/>
            <person name="Banfield J.F."/>
        </authorList>
    </citation>
    <scope>NUCLEOTIDE SEQUENCE [LARGE SCALE GENOMIC DNA]</scope>
    <source>
        <strain evidence="2">S2_005_001_R2_27</strain>
    </source>
</reference>
<protein>
    <recommendedName>
        <fullName evidence="1">Glycosyltransferase subfamily 4-like N-terminal domain-containing protein</fullName>
    </recommendedName>
</protein>
<sequence>MQTDGSVSRLRTACSWSGWRREVTPLVSRRRGSIARPDTVSHTLSILRQDIFMRRLRIAMYHATLPGDFGKKGGVEAAVHRLAQSLTQRGNCELTVFSSGTPPTGAMYQHRSILNPTNRRKLTRLLVSPVLLNTVDFSGFDVLHFHGDDWFFVRRNAPVVRTFNGSALHESRTAQSLKRRAMQRIVYEFEKLSARLATTSIAIGTETQQLYGSRYHIGLSVDMSIFAPRPKTPYPSVFYVGTWEGRKRGALLYKTFIERVLPRHPDAKLFFVSDHCPPHPSVVHLAKASDKDLAEGLAQSWVFAYPSLYEGFGIPYIEAMASGTAIVTTPNGGARDVLENGTFGLIRDDEAFGAAIVELLENEALRHSLAEAGLARAPLYSPDAICAQIEQVYRETADEYARRR</sequence>
<dbReference type="AlphaFoldDB" id="A0A2W5TE37"/>
<dbReference type="InterPro" id="IPR028098">
    <property type="entry name" value="Glyco_trans_4-like_N"/>
</dbReference>
<evidence type="ECO:0000259" key="1">
    <source>
        <dbReference type="Pfam" id="PF13439"/>
    </source>
</evidence>
<gene>
    <name evidence="2" type="ORF">DI549_04140</name>
</gene>
<dbReference type="SUPFAM" id="SSF53756">
    <property type="entry name" value="UDP-Glycosyltransferase/glycogen phosphorylase"/>
    <property type="match status" value="1"/>
</dbReference>
<accession>A0A2W5TE37</accession>
<organism evidence="2 3">
    <name type="scientific">Ancylobacter novellus</name>
    <name type="common">Thiobacillus novellus</name>
    <dbReference type="NCBI Taxonomy" id="921"/>
    <lineage>
        <taxon>Bacteria</taxon>
        <taxon>Pseudomonadati</taxon>
        <taxon>Pseudomonadota</taxon>
        <taxon>Alphaproteobacteria</taxon>
        <taxon>Hyphomicrobiales</taxon>
        <taxon>Xanthobacteraceae</taxon>
        <taxon>Ancylobacter</taxon>
    </lineage>
</organism>
<dbReference type="EMBL" id="QFQD01000008">
    <property type="protein sequence ID" value="PZQ84560.1"/>
    <property type="molecule type" value="Genomic_DNA"/>
</dbReference>
<evidence type="ECO:0000313" key="2">
    <source>
        <dbReference type="EMBL" id="PZQ84560.1"/>
    </source>
</evidence>